<dbReference type="InterPro" id="IPR046264">
    <property type="entry name" value="DUF6297"/>
</dbReference>
<feature type="transmembrane region" description="Helical" evidence="1">
    <location>
        <begin position="209"/>
        <end position="228"/>
    </location>
</feature>
<feature type="transmembrane region" description="Helical" evidence="1">
    <location>
        <begin position="300"/>
        <end position="315"/>
    </location>
</feature>
<feature type="transmembrane region" description="Helical" evidence="1">
    <location>
        <begin position="112"/>
        <end position="133"/>
    </location>
</feature>
<evidence type="ECO:0000313" key="3">
    <source>
        <dbReference type="Proteomes" id="UP000637628"/>
    </source>
</evidence>
<evidence type="ECO:0000256" key="1">
    <source>
        <dbReference type="SAM" id="Phobius"/>
    </source>
</evidence>
<accession>A0ABQ3YNE3</accession>
<keyword evidence="3" id="KW-1185">Reference proteome</keyword>
<feature type="transmembrane region" description="Helical" evidence="1">
    <location>
        <begin position="173"/>
        <end position="189"/>
    </location>
</feature>
<keyword evidence="1" id="KW-0812">Transmembrane</keyword>
<feature type="transmembrane region" description="Helical" evidence="1">
    <location>
        <begin position="363"/>
        <end position="388"/>
    </location>
</feature>
<dbReference type="Pfam" id="PF19814">
    <property type="entry name" value="DUF6297"/>
    <property type="match status" value="1"/>
</dbReference>
<organism evidence="2 3">
    <name type="scientific">Paractinoplanes durhamensis</name>
    <dbReference type="NCBI Taxonomy" id="113563"/>
    <lineage>
        <taxon>Bacteria</taxon>
        <taxon>Bacillati</taxon>
        <taxon>Actinomycetota</taxon>
        <taxon>Actinomycetes</taxon>
        <taxon>Micromonosporales</taxon>
        <taxon>Micromonosporaceae</taxon>
        <taxon>Paractinoplanes</taxon>
    </lineage>
</organism>
<name>A0ABQ3YNE3_9ACTN</name>
<comment type="caution">
    <text evidence="2">The sequence shown here is derived from an EMBL/GenBank/DDBJ whole genome shotgun (WGS) entry which is preliminary data.</text>
</comment>
<feature type="transmembrane region" description="Helical" evidence="1">
    <location>
        <begin position="394"/>
        <end position="412"/>
    </location>
</feature>
<keyword evidence="1" id="KW-1133">Transmembrane helix</keyword>
<dbReference type="RefSeq" id="WP_203724515.1">
    <property type="nucleotide sequence ID" value="NZ_BAAATX010000004.1"/>
</dbReference>
<feature type="transmembrane region" description="Helical" evidence="1">
    <location>
        <begin position="139"/>
        <end position="161"/>
    </location>
</feature>
<evidence type="ECO:0008006" key="4">
    <source>
        <dbReference type="Google" id="ProtNLM"/>
    </source>
</evidence>
<keyword evidence="1" id="KW-0472">Membrane</keyword>
<dbReference type="EMBL" id="BOML01000005">
    <property type="protein sequence ID" value="GID99103.1"/>
    <property type="molecule type" value="Genomic_DNA"/>
</dbReference>
<feature type="transmembrane region" description="Helical" evidence="1">
    <location>
        <begin position="30"/>
        <end position="53"/>
    </location>
</feature>
<sequence>MTAVPLAPVRRWILRRQSAHRERGATAGNIYFTVLFIAIVGGMLHKQLAVVFWPTHPNASSLAAASLTPVLFGLLYLALRRFGPLALSRPAASWLLPAPVSRRRLLLPSLRLTAIVAAIIGALAGTAIVGHAAPRSLDGSAIALLASGAGLAGIALLLVALAAQAGGRWGDRLDAVVSLLLAAGLAGLVTDATTDHPVAAGGWPTAGTLVPLVGAVTLVVGLLFALAVRGLARTPNERILESAKTAGALFDSAFGMEPSFLTDMIERRYWAHRKLRSVRLPARLPILVGQDLLLVARRRRRLLWLALAAALPVLLEDAPHWLIAVAVLIGAMLAASTAGGNVKTDAGNPMLLRLLGLSSRDSVLQRMWVPGVLAAAWSALALGLLSALDELPPGPWWALGLALGPVGAVAAVRRARVGFVRNELLPLDTPMGTVSTGPLVNALIGPDALLLGLPALVNIVQNQELTWLSVLVQAAVGALGARAYLAGTTATDRVELHAQR</sequence>
<dbReference type="Proteomes" id="UP000637628">
    <property type="component" value="Unassembled WGS sequence"/>
</dbReference>
<reference evidence="2 3" key="1">
    <citation type="submission" date="2021-01" db="EMBL/GenBank/DDBJ databases">
        <title>Whole genome shotgun sequence of Actinoplanes durhamensis NBRC 14914.</title>
        <authorList>
            <person name="Komaki H."/>
            <person name="Tamura T."/>
        </authorList>
    </citation>
    <scope>NUCLEOTIDE SEQUENCE [LARGE SCALE GENOMIC DNA]</scope>
    <source>
        <strain evidence="2 3">NBRC 14914</strain>
    </source>
</reference>
<proteinExistence type="predicted"/>
<feature type="transmembrane region" description="Helical" evidence="1">
    <location>
        <begin position="321"/>
        <end position="342"/>
    </location>
</feature>
<feature type="transmembrane region" description="Helical" evidence="1">
    <location>
        <begin position="59"/>
        <end position="79"/>
    </location>
</feature>
<protein>
    <recommendedName>
        <fullName evidence="4">ABC transporter permease</fullName>
    </recommendedName>
</protein>
<evidence type="ECO:0000313" key="2">
    <source>
        <dbReference type="EMBL" id="GID99103.1"/>
    </source>
</evidence>
<gene>
    <name evidence="2" type="ORF">Adu01nite_04540</name>
</gene>